<dbReference type="InterPro" id="IPR039426">
    <property type="entry name" value="TonB-dep_rcpt-like"/>
</dbReference>
<organism evidence="15 16">
    <name type="scientific">Dokdonia pacifica</name>
    <dbReference type="NCBI Taxonomy" id="1627892"/>
    <lineage>
        <taxon>Bacteria</taxon>
        <taxon>Pseudomonadati</taxon>
        <taxon>Bacteroidota</taxon>
        <taxon>Flavobacteriia</taxon>
        <taxon>Flavobacteriales</taxon>
        <taxon>Flavobacteriaceae</taxon>
        <taxon>Dokdonia</taxon>
    </lineage>
</organism>
<dbReference type="Pfam" id="PF07715">
    <property type="entry name" value="Plug"/>
    <property type="match status" value="1"/>
</dbReference>
<evidence type="ECO:0000256" key="9">
    <source>
        <dbReference type="ARBA" id="ARBA00023237"/>
    </source>
</evidence>
<comment type="similarity">
    <text evidence="10 11">Belongs to the TonB-dependent receptor family.</text>
</comment>
<evidence type="ECO:0000256" key="1">
    <source>
        <dbReference type="ARBA" id="ARBA00004571"/>
    </source>
</evidence>
<evidence type="ECO:0000259" key="14">
    <source>
        <dbReference type="Pfam" id="PF07715"/>
    </source>
</evidence>
<dbReference type="AlphaFoldDB" id="A0A239AZ33"/>
<comment type="subcellular location">
    <subcellularLocation>
        <location evidence="1 10">Cell outer membrane</location>
        <topology evidence="1 10">Multi-pass membrane protein</topology>
    </subcellularLocation>
</comment>
<gene>
    <name evidence="15" type="ORF">SAMN06265376_105195</name>
</gene>
<dbReference type="GO" id="GO:0015344">
    <property type="term" value="F:siderophore uptake transmembrane transporter activity"/>
    <property type="evidence" value="ECO:0007669"/>
    <property type="project" value="TreeGrafter"/>
</dbReference>
<sequence length="799" mass="89258">MKFFIVLCAVMYSSMSIAQDCTYTLTGYVIDLHDQETLADATLSIEELGNTIKTTTKGKYTFSNLCNGATYTIRVSHPLCNTQTINVTINGNTERTINMEHHLEELGEISITGEAQKNGGKTAIESQVSNEAIQVNSAGSLGDALNQLSGVSSLNTGNTVVKPVIQGLHSSRVVLITEGTRLQDQEWGVEHAPNVDLNNAGSISVIKGAAGLQYGGDAVGGTIIVNPKRIPISDSLYGETLLTGVTNGRGGSATTTLTKSYNSGWYASFQGTLKRFGDFEAPDYILSNTGADERDAAVRIGVNKYSYGVEASYSIYSNKLGILRSSHVGSAADLANAINSDRPLFIEDFTYDINPPRQEVKHQVARLNAYKRFDNIGKFSFQYDYQQNNRLEFDIRRDSEDVRPAIDLQLRTHSTTLDFEYTADNTVEAKAGVLARTQTNFPDPLTGVRRLIPDYDRFDFGIYALAAKTLDAWTIEGGIRYDYNFIDAQKFYRTSFWEARGYDVLFPELVIEEVGNQILTNPEFTFHNVSATAGVGYEFNDIYNITANYSLANRAPNPSELFSDGLHQSAARIELGDIRFDQETSNKISVALSRKHKNWSFTVAPFANFISDFILIEPTGSQQSLRGNFQVWEYRQTDARLLGVDIDNEFRVSEHFSINNQLSVVKGQDTTLDVPLINIPPVNTTNRVTYTNEKWHNLKVWVESQYVFRQNEFPDNNFEIFIVETDSNVLVDVSTPPDAYHLINLRGQLDFAVSNKSTLQVALAVNNLFDTSYRNYLNRQRFFADDLGRNLSLQLKINY</sequence>
<evidence type="ECO:0000313" key="16">
    <source>
        <dbReference type="Proteomes" id="UP000198379"/>
    </source>
</evidence>
<dbReference type="PANTHER" id="PTHR30069">
    <property type="entry name" value="TONB-DEPENDENT OUTER MEMBRANE RECEPTOR"/>
    <property type="match status" value="1"/>
</dbReference>
<evidence type="ECO:0000256" key="8">
    <source>
        <dbReference type="ARBA" id="ARBA00023170"/>
    </source>
</evidence>
<evidence type="ECO:0000256" key="4">
    <source>
        <dbReference type="ARBA" id="ARBA00022692"/>
    </source>
</evidence>
<dbReference type="Gene3D" id="2.170.130.10">
    <property type="entry name" value="TonB-dependent receptor, plug domain"/>
    <property type="match status" value="1"/>
</dbReference>
<dbReference type="Gene3D" id="2.40.170.20">
    <property type="entry name" value="TonB-dependent receptor, beta-barrel domain"/>
    <property type="match status" value="1"/>
</dbReference>
<reference evidence="15 16" key="1">
    <citation type="submission" date="2017-06" db="EMBL/GenBank/DDBJ databases">
        <authorList>
            <person name="Kim H.J."/>
            <person name="Triplett B.A."/>
        </authorList>
    </citation>
    <scope>NUCLEOTIDE SEQUENCE [LARGE SCALE GENOMIC DNA]</scope>
    <source>
        <strain evidence="15 16">DSM 25597</strain>
    </source>
</reference>
<dbReference type="Pfam" id="PF13715">
    <property type="entry name" value="CarbopepD_reg_2"/>
    <property type="match status" value="1"/>
</dbReference>
<evidence type="ECO:0000256" key="11">
    <source>
        <dbReference type="RuleBase" id="RU003357"/>
    </source>
</evidence>
<evidence type="ECO:0000259" key="13">
    <source>
        <dbReference type="Pfam" id="PF00593"/>
    </source>
</evidence>
<dbReference type="InterPro" id="IPR000531">
    <property type="entry name" value="Beta-barrel_TonB"/>
</dbReference>
<accession>A0A239AZ33</accession>
<dbReference type="GO" id="GO:0009279">
    <property type="term" value="C:cell outer membrane"/>
    <property type="evidence" value="ECO:0007669"/>
    <property type="project" value="UniProtKB-SubCell"/>
</dbReference>
<dbReference type="OrthoDB" id="9795928at2"/>
<dbReference type="SUPFAM" id="SSF56935">
    <property type="entry name" value="Porins"/>
    <property type="match status" value="1"/>
</dbReference>
<dbReference type="Pfam" id="PF00593">
    <property type="entry name" value="TonB_dep_Rec_b-barrel"/>
    <property type="match status" value="1"/>
</dbReference>
<protein>
    <submittedName>
        <fullName evidence="15">Iron complex outermembrane recepter protein</fullName>
    </submittedName>
</protein>
<dbReference type="PROSITE" id="PS52016">
    <property type="entry name" value="TONB_DEPENDENT_REC_3"/>
    <property type="match status" value="1"/>
</dbReference>
<evidence type="ECO:0000256" key="6">
    <source>
        <dbReference type="ARBA" id="ARBA00023077"/>
    </source>
</evidence>
<feature type="signal peptide" evidence="12">
    <location>
        <begin position="1"/>
        <end position="18"/>
    </location>
</feature>
<dbReference type="InterPro" id="IPR037066">
    <property type="entry name" value="Plug_dom_sf"/>
</dbReference>
<dbReference type="Proteomes" id="UP000198379">
    <property type="component" value="Unassembled WGS sequence"/>
</dbReference>
<keyword evidence="7 10" id="KW-0472">Membrane</keyword>
<dbReference type="RefSeq" id="WP_089372450.1">
    <property type="nucleotide sequence ID" value="NZ_BMEP01000006.1"/>
</dbReference>
<feature type="domain" description="TonB-dependent receptor-like beta-barrel" evidence="13">
    <location>
        <begin position="347"/>
        <end position="768"/>
    </location>
</feature>
<dbReference type="SUPFAM" id="SSF49464">
    <property type="entry name" value="Carboxypeptidase regulatory domain-like"/>
    <property type="match status" value="1"/>
</dbReference>
<dbReference type="InterPro" id="IPR036942">
    <property type="entry name" value="Beta-barrel_TonB_sf"/>
</dbReference>
<keyword evidence="6 11" id="KW-0798">TonB box</keyword>
<keyword evidence="5 12" id="KW-0732">Signal</keyword>
<evidence type="ECO:0000256" key="5">
    <source>
        <dbReference type="ARBA" id="ARBA00022729"/>
    </source>
</evidence>
<keyword evidence="2 10" id="KW-0813">Transport</keyword>
<dbReference type="GO" id="GO:0044718">
    <property type="term" value="P:siderophore transmembrane transport"/>
    <property type="evidence" value="ECO:0007669"/>
    <property type="project" value="TreeGrafter"/>
</dbReference>
<keyword evidence="3 10" id="KW-1134">Transmembrane beta strand</keyword>
<name>A0A239AZ33_9FLAO</name>
<dbReference type="PANTHER" id="PTHR30069:SF29">
    <property type="entry name" value="HEMOGLOBIN AND HEMOGLOBIN-HAPTOGLOBIN-BINDING PROTEIN 1-RELATED"/>
    <property type="match status" value="1"/>
</dbReference>
<evidence type="ECO:0000256" key="10">
    <source>
        <dbReference type="PROSITE-ProRule" id="PRU01360"/>
    </source>
</evidence>
<keyword evidence="16" id="KW-1185">Reference proteome</keyword>
<dbReference type="EMBL" id="FZNY01000005">
    <property type="protein sequence ID" value="SNS00203.1"/>
    <property type="molecule type" value="Genomic_DNA"/>
</dbReference>
<feature type="chain" id="PRO_5012308617" evidence="12">
    <location>
        <begin position="19"/>
        <end position="799"/>
    </location>
</feature>
<dbReference type="Gene3D" id="2.60.40.1120">
    <property type="entry name" value="Carboxypeptidase-like, regulatory domain"/>
    <property type="match status" value="1"/>
</dbReference>
<evidence type="ECO:0000256" key="3">
    <source>
        <dbReference type="ARBA" id="ARBA00022452"/>
    </source>
</evidence>
<proteinExistence type="inferred from homology"/>
<evidence type="ECO:0000256" key="7">
    <source>
        <dbReference type="ARBA" id="ARBA00023136"/>
    </source>
</evidence>
<keyword evidence="4 10" id="KW-0812">Transmembrane</keyword>
<evidence type="ECO:0000256" key="2">
    <source>
        <dbReference type="ARBA" id="ARBA00022448"/>
    </source>
</evidence>
<evidence type="ECO:0000313" key="15">
    <source>
        <dbReference type="EMBL" id="SNS00203.1"/>
    </source>
</evidence>
<dbReference type="InterPro" id="IPR012910">
    <property type="entry name" value="Plug_dom"/>
</dbReference>
<dbReference type="InterPro" id="IPR008969">
    <property type="entry name" value="CarboxyPept-like_regulatory"/>
</dbReference>
<keyword evidence="9 10" id="KW-0998">Cell outer membrane</keyword>
<feature type="domain" description="TonB-dependent receptor plug" evidence="14">
    <location>
        <begin position="125"/>
        <end position="222"/>
    </location>
</feature>
<keyword evidence="8" id="KW-0675">Receptor</keyword>
<evidence type="ECO:0000256" key="12">
    <source>
        <dbReference type="SAM" id="SignalP"/>
    </source>
</evidence>